<dbReference type="EMBL" id="VUKA01000004">
    <property type="protein sequence ID" value="KAA2213039.1"/>
    <property type="molecule type" value="Genomic_DNA"/>
</dbReference>
<dbReference type="OrthoDB" id="20916at2"/>
<reference evidence="1 2" key="1">
    <citation type="journal article" date="2015" name="Int. J. Syst. Evol. Microbiol.">
        <title>Roseomonas oryzae sp. nov., isolated from paddy rhizosphere soil.</title>
        <authorList>
            <person name="Ramaprasad E.V."/>
            <person name="Sasikala Ch."/>
            <person name="Ramana Ch.V."/>
        </authorList>
    </citation>
    <scope>NUCLEOTIDE SEQUENCE [LARGE SCALE GENOMIC DNA]</scope>
    <source>
        <strain evidence="1 2">KCTC 42542</strain>
    </source>
</reference>
<name>A0A5B2TFU6_9PROT</name>
<accession>A0A5B2TFU6</accession>
<proteinExistence type="predicted"/>
<evidence type="ECO:0000313" key="2">
    <source>
        <dbReference type="Proteomes" id="UP000322110"/>
    </source>
</evidence>
<dbReference type="Proteomes" id="UP000322110">
    <property type="component" value="Unassembled WGS sequence"/>
</dbReference>
<dbReference type="RefSeq" id="WP_149812152.1">
    <property type="nucleotide sequence ID" value="NZ_VUKA01000004.1"/>
</dbReference>
<comment type="caution">
    <text evidence="1">The sequence shown here is derived from an EMBL/GenBank/DDBJ whole genome shotgun (WGS) entry which is preliminary data.</text>
</comment>
<gene>
    <name evidence="1" type="ORF">F0Q34_10355</name>
</gene>
<keyword evidence="2" id="KW-1185">Reference proteome</keyword>
<protein>
    <submittedName>
        <fullName evidence="1">Uncharacterized protein</fullName>
    </submittedName>
</protein>
<organism evidence="1 2">
    <name type="scientific">Teichococcus oryzae</name>
    <dbReference type="NCBI Taxonomy" id="1608942"/>
    <lineage>
        <taxon>Bacteria</taxon>
        <taxon>Pseudomonadati</taxon>
        <taxon>Pseudomonadota</taxon>
        <taxon>Alphaproteobacteria</taxon>
        <taxon>Acetobacterales</taxon>
        <taxon>Roseomonadaceae</taxon>
        <taxon>Roseomonas</taxon>
    </lineage>
</organism>
<dbReference type="AlphaFoldDB" id="A0A5B2TFU6"/>
<sequence>MIVKPATERMEWLIDAGWNIGQRHYARHAGVQGAFMAISPDGRWCAVGDDLAGLVERAWAHQYPEPSMTTPAFPWLTWLSPRKA</sequence>
<evidence type="ECO:0000313" key="1">
    <source>
        <dbReference type="EMBL" id="KAA2213039.1"/>
    </source>
</evidence>